<feature type="region of interest" description="Disordered" evidence="1">
    <location>
        <begin position="124"/>
        <end position="206"/>
    </location>
</feature>
<organism evidence="3">
    <name type="scientific">marine sediment metagenome</name>
    <dbReference type="NCBI Taxonomy" id="412755"/>
    <lineage>
        <taxon>unclassified sequences</taxon>
        <taxon>metagenomes</taxon>
        <taxon>ecological metagenomes</taxon>
    </lineage>
</organism>
<dbReference type="Gene3D" id="1.10.10.10">
    <property type="entry name" value="Winged helix-like DNA-binding domain superfamily/Winged helix DNA-binding domain"/>
    <property type="match status" value="1"/>
</dbReference>
<protein>
    <recommendedName>
        <fullName evidence="2">Bacteriophage lambda Replication protein O N-terminal domain-containing protein</fullName>
    </recommendedName>
</protein>
<dbReference type="SUPFAM" id="SSF46785">
    <property type="entry name" value="Winged helix' DNA-binding domain"/>
    <property type="match status" value="1"/>
</dbReference>
<gene>
    <name evidence="3" type="ORF">LCGC14_1361590</name>
</gene>
<sequence length="344" mass="38686">MTDKGHLRLPNELVEALAELRLNGSQWQILWSIWRMTLCWQVSGEWSNRAYPIGISDIVDGTGLNKSNVKREMSELVKYNIIFRDRSPDGEKPSAGGRGHKPMTSFNLDPATWILPIKGSRVETLSDSPERVVEPLPFDNQKGSEEETLNKEGKGSEEETLNTGKGSRSEPQRDAEQPPFTNQSETLSPREMKLGKKHLKKHKETEDIKKPSLEGDELAHLLKSLILRNNPKAKTPGDITKWALDIDKMLNIDRRTPKEIKFIIEFSQNDSFWCANILSVGKLRDKFDQLYLRAKEKGGSHVGRGQPPGRGTDAHREAVGERGKFSGFHAIESGPDQPEAGDED</sequence>
<dbReference type="Pfam" id="PF04492">
    <property type="entry name" value="Phage_rep_O"/>
    <property type="match status" value="1"/>
</dbReference>
<evidence type="ECO:0000259" key="2">
    <source>
        <dbReference type="Pfam" id="PF04492"/>
    </source>
</evidence>
<dbReference type="InterPro" id="IPR036388">
    <property type="entry name" value="WH-like_DNA-bd_sf"/>
</dbReference>
<name>A0A0F9K826_9ZZZZ</name>
<feature type="compositionally biased region" description="Basic and acidic residues" evidence="1">
    <location>
        <begin position="142"/>
        <end position="157"/>
    </location>
</feature>
<feature type="compositionally biased region" description="Basic and acidic residues" evidence="1">
    <location>
        <begin position="312"/>
        <end position="324"/>
    </location>
</feature>
<dbReference type="InterPro" id="IPR006497">
    <property type="entry name" value="Phage_lambda_VrpO_N"/>
</dbReference>
<dbReference type="AlphaFoldDB" id="A0A0F9K826"/>
<feature type="domain" description="Bacteriophage lambda Replication protein O N-terminal" evidence="2">
    <location>
        <begin position="2"/>
        <end position="86"/>
    </location>
</feature>
<feature type="region of interest" description="Disordered" evidence="1">
    <location>
        <begin position="297"/>
        <end position="344"/>
    </location>
</feature>
<evidence type="ECO:0000256" key="1">
    <source>
        <dbReference type="SAM" id="MobiDB-lite"/>
    </source>
</evidence>
<comment type="caution">
    <text evidence="3">The sequence shown here is derived from an EMBL/GenBank/DDBJ whole genome shotgun (WGS) entry which is preliminary data.</text>
</comment>
<dbReference type="GO" id="GO:0006260">
    <property type="term" value="P:DNA replication"/>
    <property type="evidence" value="ECO:0007669"/>
    <property type="project" value="InterPro"/>
</dbReference>
<accession>A0A0F9K826</accession>
<reference evidence="3" key="1">
    <citation type="journal article" date="2015" name="Nature">
        <title>Complex archaea that bridge the gap between prokaryotes and eukaryotes.</title>
        <authorList>
            <person name="Spang A."/>
            <person name="Saw J.H."/>
            <person name="Jorgensen S.L."/>
            <person name="Zaremba-Niedzwiedzka K."/>
            <person name="Martijn J."/>
            <person name="Lind A.E."/>
            <person name="van Eijk R."/>
            <person name="Schleper C."/>
            <person name="Guy L."/>
            <person name="Ettema T.J."/>
        </authorList>
    </citation>
    <scope>NUCLEOTIDE SEQUENCE</scope>
</reference>
<proteinExistence type="predicted"/>
<evidence type="ECO:0000313" key="3">
    <source>
        <dbReference type="EMBL" id="KKM78279.1"/>
    </source>
</evidence>
<dbReference type="EMBL" id="LAZR01008515">
    <property type="protein sequence ID" value="KKM78279.1"/>
    <property type="molecule type" value="Genomic_DNA"/>
</dbReference>
<feature type="compositionally biased region" description="Basic and acidic residues" evidence="1">
    <location>
        <begin position="167"/>
        <end position="176"/>
    </location>
</feature>
<dbReference type="InterPro" id="IPR036390">
    <property type="entry name" value="WH_DNA-bd_sf"/>
</dbReference>